<dbReference type="Proteomes" id="UP001324427">
    <property type="component" value="Unassembled WGS sequence"/>
</dbReference>
<keyword evidence="2" id="KW-1185">Reference proteome</keyword>
<proteinExistence type="predicted"/>
<evidence type="ECO:0000313" key="1">
    <source>
        <dbReference type="EMBL" id="KAK4542614.1"/>
    </source>
</evidence>
<gene>
    <name evidence="1" type="ORF">LTR36_006662</name>
</gene>
<evidence type="ECO:0000313" key="2">
    <source>
        <dbReference type="Proteomes" id="UP001324427"/>
    </source>
</evidence>
<dbReference type="AlphaFoldDB" id="A0AAV9JBP6"/>
<organism evidence="1 2">
    <name type="scientific">Oleoguttula mirabilis</name>
    <dbReference type="NCBI Taxonomy" id="1507867"/>
    <lineage>
        <taxon>Eukaryota</taxon>
        <taxon>Fungi</taxon>
        <taxon>Dikarya</taxon>
        <taxon>Ascomycota</taxon>
        <taxon>Pezizomycotina</taxon>
        <taxon>Dothideomycetes</taxon>
        <taxon>Dothideomycetidae</taxon>
        <taxon>Mycosphaerellales</taxon>
        <taxon>Teratosphaeriaceae</taxon>
        <taxon>Oleoguttula</taxon>
    </lineage>
</organism>
<reference evidence="1 2" key="1">
    <citation type="submission" date="2021-11" db="EMBL/GenBank/DDBJ databases">
        <title>Black yeast isolated from Biological Soil Crust.</title>
        <authorList>
            <person name="Kurbessoian T."/>
        </authorList>
    </citation>
    <scope>NUCLEOTIDE SEQUENCE [LARGE SCALE GENOMIC DNA]</scope>
    <source>
        <strain evidence="1 2">CCFEE 5522</strain>
    </source>
</reference>
<comment type="caution">
    <text evidence="1">The sequence shown here is derived from an EMBL/GenBank/DDBJ whole genome shotgun (WGS) entry which is preliminary data.</text>
</comment>
<sequence length="255" mass="28944">MASAASKVFAITELLERILLHDSLSTKDVFVFQRIDRKASQVIGGSFHLQRKLHLRHLTELEWAVDGAQTLPINWYLLGVEPFWQEFATSERPLANICTIHFSHIAAEELGEVQNVQHVEGYRRFKGTHPTRTSWSDMKLTPNPCPAEVEVKIRHRDKRGNRHTHPVWYTDVFTLEAGDATLGNLIRVLEEVKMRSFAEHEKLAKVRHLTPRRFGELGHADCLMCEQEHEQAPPDVECSAGGVVATVAGMADLRI</sequence>
<dbReference type="EMBL" id="JAVFHQ010000040">
    <property type="protein sequence ID" value="KAK4542614.1"/>
    <property type="molecule type" value="Genomic_DNA"/>
</dbReference>
<accession>A0AAV9JBP6</accession>
<name>A0AAV9JBP6_9PEZI</name>
<protein>
    <submittedName>
        <fullName evidence="1">Uncharacterized protein</fullName>
    </submittedName>
</protein>